<dbReference type="InterPro" id="IPR000297">
    <property type="entry name" value="PPIase_PpiC"/>
</dbReference>
<dbReference type="PANTHER" id="PTHR47245:SF1">
    <property type="entry name" value="FOLDASE PROTEIN PRSA"/>
    <property type="match status" value="1"/>
</dbReference>
<keyword evidence="4 6" id="KW-0697">Rotamase</keyword>
<dbReference type="SUPFAM" id="SSF54534">
    <property type="entry name" value="FKBP-like"/>
    <property type="match status" value="1"/>
</dbReference>
<keyword evidence="9" id="KW-1185">Reference proteome</keyword>
<feature type="domain" description="PpiC" evidence="7">
    <location>
        <begin position="118"/>
        <end position="210"/>
    </location>
</feature>
<dbReference type="SUPFAM" id="SSF109998">
    <property type="entry name" value="Triger factor/SurA peptide-binding domain-like"/>
    <property type="match status" value="1"/>
</dbReference>
<dbReference type="PANTHER" id="PTHR47245">
    <property type="entry name" value="PEPTIDYLPROLYL ISOMERASE"/>
    <property type="match status" value="1"/>
</dbReference>
<keyword evidence="3" id="KW-0732">Signal</keyword>
<dbReference type="InterPro" id="IPR050245">
    <property type="entry name" value="PrsA_foldase"/>
</dbReference>
<name>A0A2T1EHP3_9CYAN</name>
<reference evidence="8 9" key="2">
    <citation type="submission" date="2018-03" db="EMBL/GenBank/DDBJ databases">
        <title>The ancient ancestry and fast evolution of plastids.</title>
        <authorList>
            <person name="Moore K.R."/>
            <person name="Magnabosco C."/>
            <person name="Momper L."/>
            <person name="Gold D.A."/>
            <person name="Bosak T."/>
            <person name="Fournier G.P."/>
        </authorList>
    </citation>
    <scope>NUCLEOTIDE SEQUENCE [LARGE SCALE GENOMIC DNA]</scope>
    <source>
        <strain evidence="8 9">ULC18</strain>
    </source>
</reference>
<evidence type="ECO:0000256" key="5">
    <source>
        <dbReference type="ARBA" id="ARBA00023235"/>
    </source>
</evidence>
<dbReference type="AlphaFoldDB" id="A0A2T1EHP3"/>
<evidence type="ECO:0000256" key="4">
    <source>
        <dbReference type="ARBA" id="ARBA00023110"/>
    </source>
</evidence>
<accession>A0A2T1EHP3</accession>
<dbReference type="Proteomes" id="UP000239576">
    <property type="component" value="Unassembled WGS sequence"/>
</dbReference>
<sequence>MKTDSSTLQSIDDLVMSSEQILSLLARYQMLSKLRREMAIDAAIDSISYTSEEVAQTRQQFYQQNQIRSEEELQTRLVRQAMTATQLEALITRSLRIEKFKHAQWGHKLESYFLKRKDQLDRVIYSLIRTHEWQVAQELFFRIQAGEQSFADVAKQYSQGVEAQTGGLLGPVALGTLHPTLAQRLVTSQPGQLLTPVRIEEWIVIVQLEMLLPAQLDEPTQQRLLNELFEEWLSGIAVSH</sequence>
<evidence type="ECO:0000256" key="1">
    <source>
        <dbReference type="ARBA" id="ARBA00000971"/>
    </source>
</evidence>
<dbReference type="GO" id="GO:0003755">
    <property type="term" value="F:peptidyl-prolyl cis-trans isomerase activity"/>
    <property type="evidence" value="ECO:0007669"/>
    <property type="project" value="UniProtKB-KW"/>
</dbReference>
<dbReference type="EC" id="5.2.1.8" evidence="2"/>
<comment type="catalytic activity">
    <reaction evidence="1">
        <text>[protein]-peptidylproline (omega=180) = [protein]-peptidylproline (omega=0)</text>
        <dbReference type="Rhea" id="RHEA:16237"/>
        <dbReference type="Rhea" id="RHEA-COMP:10747"/>
        <dbReference type="Rhea" id="RHEA-COMP:10748"/>
        <dbReference type="ChEBI" id="CHEBI:83833"/>
        <dbReference type="ChEBI" id="CHEBI:83834"/>
        <dbReference type="EC" id="5.2.1.8"/>
    </reaction>
</comment>
<dbReference type="Gene3D" id="3.10.50.40">
    <property type="match status" value="1"/>
</dbReference>
<proteinExistence type="predicted"/>
<dbReference type="EMBL" id="PVWK01000029">
    <property type="protein sequence ID" value="PSB32205.1"/>
    <property type="molecule type" value="Genomic_DNA"/>
</dbReference>
<dbReference type="InterPro" id="IPR027304">
    <property type="entry name" value="Trigger_fact/SurA_dom_sf"/>
</dbReference>
<evidence type="ECO:0000313" key="8">
    <source>
        <dbReference type="EMBL" id="PSB32205.1"/>
    </source>
</evidence>
<evidence type="ECO:0000259" key="7">
    <source>
        <dbReference type="PROSITE" id="PS50198"/>
    </source>
</evidence>
<comment type="caution">
    <text evidence="8">The sequence shown here is derived from an EMBL/GenBank/DDBJ whole genome shotgun (WGS) entry which is preliminary data.</text>
</comment>
<protein>
    <recommendedName>
        <fullName evidence="2">peptidylprolyl isomerase</fullName>
        <ecNumber evidence="2">5.2.1.8</ecNumber>
    </recommendedName>
</protein>
<evidence type="ECO:0000256" key="2">
    <source>
        <dbReference type="ARBA" id="ARBA00013194"/>
    </source>
</evidence>
<evidence type="ECO:0000256" key="3">
    <source>
        <dbReference type="ARBA" id="ARBA00022729"/>
    </source>
</evidence>
<dbReference type="OrthoDB" id="507969at2"/>
<reference evidence="9" key="1">
    <citation type="submission" date="2018-02" db="EMBL/GenBank/DDBJ databases">
        <authorList>
            <person name="Moore K."/>
            <person name="Momper L."/>
        </authorList>
    </citation>
    <scope>NUCLEOTIDE SEQUENCE [LARGE SCALE GENOMIC DNA]</scope>
    <source>
        <strain evidence="9">ULC18</strain>
    </source>
</reference>
<evidence type="ECO:0000256" key="6">
    <source>
        <dbReference type="PROSITE-ProRule" id="PRU00278"/>
    </source>
</evidence>
<keyword evidence="5 6" id="KW-0413">Isomerase</keyword>
<dbReference type="InterPro" id="IPR046357">
    <property type="entry name" value="PPIase_dom_sf"/>
</dbReference>
<dbReference type="PROSITE" id="PS50198">
    <property type="entry name" value="PPIC_PPIASE_2"/>
    <property type="match status" value="1"/>
</dbReference>
<dbReference type="Pfam" id="PF00639">
    <property type="entry name" value="Rotamase"/>
    <property type="match status" value="1"/>
</dbReference>
<evidence type="ECO:0000313" key="9">
    <source>
        <dbReference type="Proteomes" id="UP000239576"/>
    </source>
</evidence>
<gene>
    <name evidence="8" type="ORF">C7B82_06085</name>
</gene>
<organism evidence="8 9">
    <name type="scientific">Stenomitos frigidus ULC18</name>
    <dbReference type="NCBI Taxonomy" id="2107698"/>
    <lineage>
        <taxon>Bacteria</taxon>
        <taxon>Bacillati</taxon>
        <taxon>Cyanobacteriota</taxon>
        <taxon>Cyanophyceae</taxon>
        <taxon>Leptolyngbyales</taxon>
        <taxon>Leptolyngbyaceae</taxon>
        <taxon>Stenomitos</taxon>
    </lineage>
</organism>